<dbReference type="PROSITE" id="PS50089">
    <property type="entry name" value="ZF_RING_2"/>
    <property type="match status" value="1"/>
</dbReference>
<evidence type="ECO:0000256" key="15">
    <source>
        <dbReference type="SAM" id="Phobius"/>
    </source>
</evidence>
<comment type="similarity">
    <text evidence="13">Belongs to the RING-type zinc finger family. ATL subfamily.</text>
</comment>
<evidence type="ECO:0000256" key="8">
    <source>
        <dbReference type="ARBA" id="ARBA00022771"/>
    </source>
</evidence>
<dbReference type="PANTHER" id="PTHR14155">
    <property type="entry name" value="RING FINGER DOMAIN-CONTAINING"/>
    <property type="match status" value="1"/>
</dbReference>
<dbReference type="AlphaFoldDB" id="A0ABD3DVC7"/>
<comment type="catalytic activity">
    <reaction evidence="1">
        <text>S-ubiquitinyl-[E2 ubiquitin-conjugating enzyme]-L-cysteine + [acceptor protein]-L-lysine = [E2 ubiquitin-conjugating enzyme]-L-cysteine + N(6)-ubiquitinyl-[acceptor protein]-L-lysine.</text>
        <dbReference type="EC" id="2.3.2.27"/>
    </reaction>
</comment>
<protein>
    <recommendedName>
        <fullName evidence="4">RING-type E3 ubiquitin transferase</fullName>
        <ecNumber evidence="4">2.3.2.27</ecNumber>
    </recommendedName>
</protein>
<reference evidence="18" key="1">
    <citation type="journal article" date="2024" name="IScience">
        <title>Strigolactones Initiate the Formation of Haustorium-like Structures in Castilleja.</title>
        <authorList>
            <person name="Buerger M."/>
            <person name="Peterson D."/>
            <person name="Chory J."/>
        </authorList>
    </citation>
    <scope>NUCLEOTIDE SEQUENCE [LARGE SCALE GENOMIC DNA]</scope>
</reference>
<evidence type="ECO:0000256" key="4">
    <source>
        <dbReference type="ARBA" id="ARBA00012483"/>
    </source>
</evidence>
<evidence type="ECO:0000313" key="18">
    <source>
        <dbReference type="Proteomes" id="UP001632038"/>
    </source>
</evidence>
<evidence type="ECO:0000256" key="7">
    <source>
        <dbReference type="ARBA" id="ARBA00022723"/>
    </source>
</evidence>
<evidence type="ECO:0000256" key="2">
    <source>
        <dbReference type="ARBA" id="ARBA00004167"/>
    </source>
</evidence>
<evidence type="ECO:0000256" key="13">
    <source>
        <dbReference type="ARBA" id="ARBA00024209"/>
    </source>
</evidence>
<dbReference type="PANTHER" id="PTHR14155:SF521">
    <property type="entry name" value="RING-H2 FINGER PROTEIN ATL30"/>
    <property type="match status" value="1"/>
</dbReference>
<dbReference type="SMART" id="SM00184">
    <property type="entry name" value="RING"/>
    <property type="match status" value="1"/>
</dbReference>
<comment type="caution">
    <text evidence="17">The sequence shown here is derived from an EMBL/GenBank/DDBJ whole genome shotgun (WGS) entry which is preliminary data.</text>
</comment>
<keyword evidence="18" id="KW-1185">Reference proteome</keyword>
<evidence type="ECO:0000256" key="6">
    <source>
        <dbReference type="ARBA" id="ARBA00022692"/>
    </source>
</evidence>
<evidence type="ECO:0000256" key="11">
    <source>
        <dbReference type="ARBA" id="ARBA00022989"/>
    </source>
</evidence>
<keyword evidence="8 14" id="KW-0863">Zinc-finger</keyword>
<dbReference type="InterPro" id="IPR053238">
    <property type="entry name" value="RING-H2_zinc_finger"/>
</dbReference>
<feature type="transmembrane region" description="Helical" evidence="15">
    <location>
        <begin position="20"/>
        <end position="39"/>
    </location>
</feature>
<evidence type="ECO:0000256" key="9">
    <source>
        <dbReference type="ARBA" id="ARBA00022786"/>
    </source>
</evidence>
<comment type="subcellular location">
    <subcellularLocation>
        <location evidence="2">Membrane</location>
        <topology evidence="2">Single-pass membrane protein</topology>
    </subcellularLocation>
</comment>
<name>A0ABD3DVC7_9LAMI</name>
<dbReference type="SUPFAM" id="SSF57850">
    <property type="entry name" value="RING/U-box"/>
    <property type="match status" value="1"/>
</dbReference>
<dbReference type="GO" id="GO:0016020">
    <property type="term" value="C:membrane"/>
    <property type="evidence" value="ECO:0007669"/>
    <property type="project" value="UniProtKB-SubCell"/>
</dbReference>
<comment type="pathway">
    <text evidence="3">Protein modification; protein ubiquitination.</text>
</comment>
<evidence type="ECO:0000256" key="14">
    <source>
        <dbReference type="PROSITE-ProRule" id="PRU00175"/>
    </source>
</evidence>
<accession>A0ABD3DVC7</accession>
<dbReference type="EMBL" id="JAVIJP010000013">
    <property type="protein sequence ID" value="KAL3645547.1"/>
    <property type="molecule type" value="Genomic_DNA"/>
</dbReference>
<proteinExistence type="inferred from homology"/>
<dbReference type="Pfam" id="PF13639">
    <property type="entry name" value="zf-RING_2"/>
    <property type="match status" value="1"/>
</dbReference>
<dbReference type="GO" id="GO:0061630">
    <property type="term" value="F:ubiquitin protein ligase activity"/>
    <property type="evidence" value="ECO:0007669"/>
    <property type="project" value="UniProtKB-EC"/>
</dbReference>
<keyword evidence="6 15" id="KW-0812">Transmembrane</keyword>
<keyword evidence="9" id="KW-0833">Ubl conjugation pathway</keyword>
<keyword evidence="7" id="KW-0479">Metal-binding</keyword>
<keyword evidence="11 15" id="KW-1133">Transmembrane helix</keyword>
<evidence type="ECO:0000259" key="16">
    <source>
        <dbReference type="PROSITE" id="PS50089"/>
    </source>
</evidence>
<evidence type="ECO:0000256" key="12">
    <source>
        <dbReference type="ARBA" id="ARBA00023136"/>
    </source>
</evidence>
<keyword evidence="10" id="KW-0862">Zinc</keyword>
<evidence type="ECO:0000256" key="1">
    <source>
        <dbReference type="ARBA" id="ARBA00000900"/>
    </source>
</evidence>
<evidence type="ECO:0000256" key="10">
    <source>
        <dbReference type="ARBA" id="ARBA00022833"/>
    </source>
</evidence>
<dbReference type="FunFam" id="3.30.40.10:FF:000187">
    <property type="entry name" value="E3 ubiquitin-protein ligase ATL6"/>
    <property type="match status" value="1"/>
</dbReference>
<dbReference type="GO" id="GO:0008270">
    <property type="term" value="F:zinc ion binding"/>
    <property type="evidence" value="ECO:0007669"/>
    <property type="project" value="UniProtKB-KW"/>
</dbReference>
<dbReference type="InterPro" id="IPR001841">
    <property type="entry name" value="Znf_RING"/>
</dbReference>
<dbReference type="Proteomes" id="UP001632038">
    <property type="component" value="Unassembled WGS sequence"/>
</dbReference>
<gene>
    <name evidence="17" type="ORF">CASFOL_010727</name>
</gene>
<evidence type="ECO:0000256" key="5">
    <source>
        <dbReference type="ARBA" id="ARBA00022679"/>
    </source>
</evidence>
<dbReference type="InterPro" id="IPR013083">
    <property type="entry name" value="Znf_RING/FYVE/PHD"/>
</dbReference>
<sequence>MAIGSTQPLSPSPDSSAAHTFPQIIIILTFIIFIFSFFVPTAIGLDPLIVQSFPTFNYSTVKEYRKEKYGLECAICLIEFRGSNVLRLLTTCYHVFHQECVDLWLESHNTCPVCRRNLESPARSPAKSLGLVDNNETMDSISITIKDDGEESKAEKFTRSHSTGHSLIRNKEIEIEEEDRYKLVLPEHVKSDIIRAHHNPSQSCPSFSEIKADQNDIANINGPAENRV</sequence>
<keyword evidence="12 15" id="KW-0472">Membrane</keyword>
<evidence type="ECO:0000256" key="3">
    <source>
        <dbReference type="ARBA" id="ARBA00004906"/>
    </source>
</evidence>
<dbReference type="Gene3D" id="3.30.40.10">
    <property type="entry name" value="Zinc/RING finger domain, C3HC4 (zinc finger)"/>
    <property type="match status" value="1"/>
</dbReference>
<evidence type="ECO:0000313" key="17">
    <source>
        <dbReference type="EMBL" id="KAL3645547.1"/>
    </source>
</evidence>
<keyword evidence="5" id="KW-0808">Transferase</keyword>
<feature type="domain" description="RING-type" evidence="16">
    <location>
        <begin position="73"/>
        <end position="115"/>
    </location>
</feature>
<dbReference type="EC" id="2.3.2.27" evidence="4"/>
<organism evidence="17 18">
    <name type="scientific">Castilleja foliolosa</name>
    <dbReference type="NCBI Taxonomy" id="1961234"/>
    <lineage>
        <taxon>Eukaryota</taxon>
        <taxon>Viridiplantae</taxon>
        <taxon>Streptophyta</taxon>
        <taxon>Embryophyta</taxon>
        <taxon>Tracheophyta</taxon>
        <taxon>Spermatophyta</taxon>
        <taxon>Magnoliopsida</taxon>
        <taxon>eudicotyledons</taxon>
        <taxon>Gunneridae</taxon>
        <taxon>Pentapetalae</taxon>
        <taxon>asterids</taxon>
        <taxon>lamiids</taxon>
        <taxon>Lamiales</taxon>
        <taxon>Orobanchaceae</taxon>
        <taxon>Pedicularideae</taxon>
        <taxon>Castillejinae</taxon>
        <taxon>Castilleja</taxon>
    </lineage>
</organism>